<evidence type="ECO:0000256" key="2">
    <source>
        <dbReference type="ARBA" id="ARBA00022737"/>
    </source>
</evidence>
<protein>
    <recommendedName>
        <fullName evidence="9">Pentatricopeptide repeat protein</fullName>
    </recommendedName>
</protein>
<dbReference type="STRING" id="47428.A0A284QZ21"/>
<dbReference type="Gene3D" id="1.25.40.10">
    <property type="entry name" value="Tetratricopeptide repeat domain"/>
    <property type="match status" value="2"/>
</dbReference>
<accession>A0A284QZ21</accession>
<dbReference type="NCBIfam" id="TIGR00756">
    <property type="entry name" value="PPR"/>
    <property type="match status" value="1"/>
</dbReference>
<dbReference type="OrthoDB" id="1908178at2759"/>
<dbReference type="OMA" id="ACIWAYA"/>
<name>A0A284QZ21_ARMOS</name>
<evidence type="ECO:0000313" key="7">
    <source>
        <dbReference type="EMBL" id="SJL01675.1"/>
    </source>
</evidence>
<evidence type="ECO:0000256" key="5">
    <source>
        <dbReference type="PROSITE-ProRule" id="PRU00708"/>
    </source>
</evidence>
<comment type="similarity">
    <text evidence="1">Belongs to the CCM1 family.</text>
</comment>
<evidence type="ECO:0000256" key="3">
    <source>
        <dbReference type="ARBA" id="ARBA00044493"/>
    </source>
</evidence>
<evidence type="ECO:0000313" key="8">
    <source>
        <dbReference type="Proteomes" id="UP000219338"/>
    </source>
</evidence>
<dbReference type="EMBL" id="FUEG01000003">
    <property type="protein sequence ID" value="SJL01675.1"/>
    <property type="molecule type" value="Genomic_DNA"/>
</dbReference>
<dbReference type="PANTHER" id="PTHR47936">
    <property type="entry name" value="PPR_LONG DOMAIN-CONTAINING PROTEIN"/>
    <property type="match status" value="1"/>
</dbReference>
<evidence type="ECO:0008006" key="9">
    <source>
        <dbReference type="Google" id="ProtNLM"/>
    </source>
</evidence>
<proteinExistence type="inferred from homology"/>
<feature type="repeat" description="PPR" evidence="5">
    <location>
        <begin position="432"/>
        <end position="467"/>
    </location>
</feature>
<dbReference type="InterPro" id="IPR011990">
    <property type="entry name" value="TPR-like_helical_dom_sf"/>
</dbReference>
<dbReference type="InterPro" id="IPR002885">
    <property type="entry name" value="PPR_rpt"/>
</dbReference>
<gene>
    <name evidence="7" type="ORF">ARMOST_04998</name>
</gene>
<comment type="function">
    <text evidence="3">Regulates mitochondrial small subunit maturation by controlling 15S rRNA 5'-end processing. Localizes to the 5' precursor of the 15S rRNA in a position that is subsequently occupied by mS47 in the mature yeast mtSSU. Uses structure and sequence-specific RNA recognition, binding to a single-stranded region of the precursor and specifically recognizing bases -6 to -1. The exchange of Ccm1 for mS47 is coupled to the irreversible removal of precursor rRNA that is accompanied by conformational changes of the mitoribosomal proteins uS5m and mS26. These conformational changes signal completion of 5'-end rRNA processing through protection of the mature 5'-end of the 15S rRNA and stabilization of mS47. The removal of the 5' precursor together with the dissociation of Ccm1 may be catalyzed by the 5'-3' exoribonuclease Pet127. Involved in the specific removal of group I introns in mitochondrial encoded transcripts.</text>
</comment>
<dbReference type="GO" id="GO:0031930">
    <property type="term" value="P:mitochondria-nucleus signaling pathway"/>
    <property type="evidence" value="ECO:0007669"/>
    <property type="project" value="TreeGrafter"/>
</dbReference>
<evidence type="ECO:0000256" key="4">
    <source>
        <dbReference type="ARBA" id="ARBA00044511"/>
    </source>
</evidence>
<feature type="compositionally biased region" description="Acidic residues" evidence="6">
    <location>
        <begin position="138"/>
        <end position="149"/>
    </location>
</feature>
<feature type="compositionally biased region" description="Basic and acidic residues" evidence="6">
    <location>
        <begin position="74"/>
        <end position="88"/>
    </location>
</feature>
<evidence type="ECO:0000256" key="1">
    <source>
        <dbReference type="ARBA" id="ARBA00006192"/>
    </source>
</evidence>
<evidence type="ECO:0000256" key="6">
    <source>
        <dbReference type="SAM" id="MobiDB-lite"/>
    </source>
</evidence>
<dbReference type="Pfam" id="PF01535">
    <property type="entry name" value="PPR"/>
    <property type="match status" value="1"/>
</dbReference>
<dbReference type="Pfam" id="PF13812">
    <property type="entry name" value="PPR_3"/>
    <property type="match status" value="1"/>
</dbReference>
<dbReference type="AlphaFoldDB" id="A0A284QZ21"/>
<dbReference type="Proteomes" id="UP000219338">
    <property type="component" value="Unassembled WGS sequence"/>
</dbReference>
<feature type="region of interest" description="Disordered" evidence="6">
    <location>
        <begin position="124"/>
        <end position="156"/>
    </location>
</feature>
<feature type="region of interest" description="Disordered" evidence="6">
    <location>
        <begin position="59"/>
        <end position="90"/>
    </location>
</feature>
<comment type="subunit">
    <text evidence="4">Binds to mitochondrial small subunit 15S rRNA.</text>
</comment>
<reference evidence="8" key="1">
    <citation type="journal article" date="2017" name="Nat. Ecol. Evol.">
        <title>Genome expansion and lineage-specific genetic innovations in the forest pathogenic fungi Armillaria.</title>
        <authorList>
            <person name="Sipos G."/>
            <person name="Prasanna A.N."/>
            <person name="Walter M.C."/>
            <person name="O'Connor E."/>
            <person name="Balint B."/>
            <person name="Krizsan K."/>
            <person name="Kiss B."/>
            <person name="Hess J."/>
            <person name="Varga T."/>
            <person name="Slot J."/>
            <person name="Riley R."/>
            <person name="Boka B."/>
            <person name="Rigling D."/>
            <person name="Barry K."/>
            <person name="Lee J."/>
            <person name="Mihaltcheva S."/>
            <person name="LaButti K."/>
            <person name="Lipzen A."/>
            <person name="Waldron R."/>
            <person name="Moloney N.M."/>
            <person name="Sperisen C."/>
            <person name="Kredics L."/>
            <person name="Vagvoelgyi C."/>
            <person name="Patrignani A."/>
            <person name="Fitzpatrick D."/>
            <person name="Nagy I."/>
            <person name="Doyle S."/>
            <person name="Anderson J.B."/>
            <person name="Grigoriev I.V."/>
            <person name="Gueldener U."/>
            <person name="Muensterkoetter M."/>
            <person name="Nagy L.G."/>
        </authorList>
    </citation>
    <scope>NUCLEOTIDE SEQUENCE [LARGE SCALE GENOMIC DNA]</scope>
    <source>
        <strain evidence="8">C18/9</strain>
    </source>
</reference>
<keyword evidence="2" id="KW-0677">Repeat</keyword>
<dbReference type="PROSITE" id="PS51375">
    <property type="entry name" value="PPR"/>
    <property type="match status" value="1"/>
</dbReference>
<keyword evidence="8" id="KW-1185">Reference proteome</keyword>
<dbReference type="PANTHER" id="PTHR47936:SF1">
    <property type="entry name" value="PENTATRICOPEPTIDE REPEAT-CONTAINING PROTEIN GUN1, CHLOROPLASTIC"/>
    <property type="match status" value="1"/>
</dbReference>
<sequence length="622" mass="70415">MLRASSLSSTLPSSRRALRRCCLGYIPLVFGSTQARFFIRPADRNVEIIVDAQERKDVSRKYASQARLARSKAPGKDGSHPVTEDTKGEYVAQIERLVRDPPSYPAPPYRRLPLKPLQWGNKRKATLYPNSKPPQSPSEDDAEGEDQEALDITPPNPDTPYYHHLHVLASTQSETEAWTSYTQLLKFPTPESFPADVPIALPNLHRLCRLLSRSKPKNRTVFLRLLSVMYLIYRSGGQLQVFHWNALIDCAGKGLRKPRMEDFKLALDVFTDMITGKPPGATYSPSEYRAMPGLGQPIEPDIVTYTTLLNIAAKTLQGHALRQATSLLRSSGLAPNRITHLCLMAYYTSTRDLNGVRSTLIQMHSRGLELGIDGANSCMWAYAHRRLDIVRDIYRILRHSIFPEPNVEEIASLKRKLEEEETIIIPEGMRPNEITFTSMIQCMAYNGDLDAALDAFYDMMTTDNVEVGAALQPDADGVLKPVPYNATHAIYRALFLGFARHGDHMVDGLASRLQQKRPWSLDALQSIYDTFIMMPGDDVPTKTTIYWLMVAFNKVSGQDLVCMRQVWTEMVERFNGPWGGPDNRLQRMHRSLDLPDEEAKSYLQELEHYSDNSGGWRESDWL</sequence>
<organism evidence="7 8">
    <name type="scientific">Armillaria ostoyae</name>
    <name type="common">Armillaria root rot fungus</name>
    <dbReference type="NCBI Taxonomy" id="47428"/>
    <lineage>
        <taxon>Eukaryota</taxon>
        <taxon>Fungi</taxon>
        <taxon>Dikarya</taxon>
        <taxon>Basidiomycota</taxon>
        <taxon>Agaricomycotina</taxon>
        <taxon>Agaricomycetes</taxon>
        <taxon>Agaricomycetidae</taxon>
        <taxon>Agaricales</taxon>
        <taxon>Marasmiineae</taxon>
        <taxon>Physalacriaceae</taxon>
        <taxon>Armillaria</taxon>
    </lineage>
</organism>